<evidence type="ECO:0000313" key="2">
    <source>
        <dbReference type="EMBL" id="KRN88847.1"/>
    </source>
</evidence>
<protein>
    <recommendedName>
        <fullName evidence="4">Pore-forming protein</fullName>
    </recommendedName>
</protein>
<dbReference type="EMBL" id="JQBZ01000025">
    <property type="protein sequence ID" value="KRN88847.1"/>
    <property type="molecule type" value="Genomic_DNA"/>
</dbReference>
<dbReference type="Pfam" id="PF17255">
    <property type="entry name" value="EbsA"/>
    <property type="match status" value="1"/>
</dbReference>
<dbReference type="STRING" id="1122146.IV53_GL000817"/>
<dbReference type="InterPro" id="IPR020215">
    <property type="entry name" value="EbsA-like"/>
</dbReference>
<keyword evidence="3" id="KW-1185">Reference proteome</keyword>
<sequence length="108" mass="12843">MLLVFSLFLWLEITVFQIWTVISFVLFLIVAGLQIVLRKIQVLDDKVVLKTVVPLNKKEINYADITDLQIGKYQIKIKTRFRNYAFLMKPKKARVFYDYLKTQINVEQ</sequence>
<keyword evidence="1" id="KW-0812">Transmembrane</keyword>
<evidence type="ECO:0008006" key="4">
    <source>
        <dbReference type="Google" id="ProtNLM"/>
    </source>
</evidence>
<proteinExistence type="predicted"/>
<keyword evidence="1" id="KW-1133">Transmembrane helix</keyword>
<organism evidence="2 3">
    <name type="scientific">Ligilactobacillus ceti DSM 22408</name>
    <dbReference type="NCBI Taxonomy" id="1122146"/>
    <lineage>
        <taxon>Bacteria</taxon>
        <taxon>Bacillati</taxon>
        <taxon>Bacillota</taxon>
        <taxon>Bacilli</taxon>
        <taxon>Lactobacillales</taxon>
        <taxon>Lactobacillaceae</taxon>
        <taxon>Ligilactobacillus</taxon>
    </lineage>
</organism>
<accession>A0A0R2KHN8</accession>
<evidence type="ECO:0000256" key="1">
    <source>
        <dbReference type="SAM" id="Phobius"/>
    </source>
</evidence>
<comment type="caution">
    <text evidence="2">The sequence shown here is derived from an EMBL/GenBank/DDBJ whole genome shotgun (WGS) entry which is preliminary data.</text>
</comment>
<name>A0A0R2KHN8_9LACO</name>
<dbReference type="Proteomes" id="UP000051500">
    <property type="component" value="Unassembled WGS sequence"/>
</dbReference>
<reference evidence="2 3" key="1">
    <citation type="journal article" date="2015" name="Genome Announc.">
        <title>Expanding the biotechnology potential of lactobacilli through comparative genomics of 213 strains and associated genera.</title>
        <authorList>
            <person name="Sun Z."/>
            <person name="Harris H.M."/>
            <person name="McCann A."/>
            <person name="Guo C."/>
            <person name="Argimon S."/>
            <person name="Zhang W."/>
            <person name="Yang X."/>
            <person name="Jeffery I.B."/>
            <person name="Cooney J.C."/>
            <person name="Kagawa T.F."/>
            <person name="Liu W."/>
            <person name="Song Y."/>
            <person name="Salvetti E."/>
            <person name="Wrobel A."/>
            <person name="Rasinkangas P."/>
            <person name="Parkhill J."/>
            <person name="Rea M.C."/>
            <person name="O'Sullivan O."/>
            <person name="Ritari J."/>
            <person name="Douillard F.P."/>
            <person name="Paul Ross R."/>
            <person name="Yang R."/>
            <person name="Briner A.E."/>
            <person name="Felis G.E."/>
            <person name="de Vos W.M."/>
            <person name="Barrangou R."/>
            <person name="Klaenhammer T.R."/>
            <person name="Caufield P.W."/>
            <person name="Cui Y."/>
            <person name="Zhang H."/>
            <person name="O'Toole P.W."/>
        </authorList>
    </citation>
    <scope>NUCLEOTIDE SEQUENCE [LARGE SCALE GENOMIC DNA]</scope>
    <source>
        <strain evidence="2 3">DSM 22408</strain>
    </source>
</reference>
<gene>
    <name evidence="2" type="ORF">IV53_GL000817</name>
</gene>
<dbReference type="AlphaFoldDB" id="A0A0R2KHN8"/>
<keyword evidence="1" id="KW-0472">Membrane</keyword>
<dbReference type="PATRIC" id="fig|1122146.4.peg.847"/>
<evidence type="ECO:0000313" key="3">
    <source>
        <dbReference type="Proteomes" id="UP000051500"/>
    </source>
</evidence>
<feature type="transmembrane region" description="Helical" evidence="1">
    <location>
        <begin position="16"/>
        <end position="37"/>
    </location>
</feature>
<dbReference type="eggNOG" id="ENOG5030A78">
    <property type="taxonomic scope" value="Bacteria"/>
</dbReference>